<proteinExistence type="predicted"/>
<accession>A0A9N8ZPQ4</accession>
<dbReference type="AlphaFoldDB" id="A0A9N8ZPQ4"/>
<keyword evidence="2" id="KW-1185">Reference proteome</keyword>
<dbReference type="Proteomes" id="UP000789572">
    <property type="component" value="Unassembled WGS sequence"/>
</dbReference>
<dbReference type="OrthoDB" id="2418081at2759"/>
<sequence>MTKQRIIDNPSEWIITKRGDFVRINDSEIYVEKKLKTIREHLKKPYKGAVRFRGKTPEQVSKERYDKVLEEVNFDYDKLHDWIYDEKNKDKIEIVKLEGQDFSEATESIFNHIKNSRQKWRIKKETLTNEETGQIIYFNPQISGIIDDLRTNWDYQYNGGSVIIREAREHKTKEKHTSTLIFLHGTYASGSLDQMAEKFPGLKVIHPFSPVLQYDMWHGSQPAPGSQEKG</sequence>
<protein>
    <submittedName>
        <fullName evidence="1">5433_t:CDS:1</fullName>
    </submittedName>
</protein>
<gene>
    <name evidence="1" type="ORF">POCULU_LOCUS2693</name>
</gene>
<comment type="caution">
    <text evidence="1">The sequence shown here is derived from an EMBL/GenBank/DDBJ whole genome shotgun (WGS) entry which is preliminary data.</text>
</comment>
<evidence type="ECO:0000313" key="2">
    <source>
        <dbReference type="Proteomes" id="UP000789572"/>
    </source>
</evidence>
<reference evidence="1" key="1">
    <citation type="submission" date="2021-06" db="EMBL/GenBank/DDBJ databases">
        <authorList>
            <person name="Kallberg Y."/>
            <person name="Tangrot J."/>
            <person name="Rosling A."/>
        </authorList>
    </citation>
    <scope>NUCLEOTIDE SEQUENCE</scope>
    <source>
        <strain evidence="1">IA702</strain>
    </source>
</reference>
<organism evidence="1 2">
    <name type="scientific">Paraglomus occultum</name>
    <dbReference type="NCBI Taxonomy" id="144539"/>
    <lineage>
        <taxon>Eukaryota</taxon>
        <taxon>Fungi</taxon>
        <taxon>Fungi incertae sedis</taxon>
        <taxon>Mucoromycota</taxon>
        <taxon>Glomeromycotina</taxon>
        <taxon>Glomeromycetes</taxon>
        <taxon>Paraglomerales</taxon>
        <taxon>Paraglomeraceae</taxon>
        <taxon>Paraglomus</taxon>
    </lineage>
</organism>
<dbReference type="EMBL" id="CAJVPJ010000262">
    <property type="protein sequence ID" value="CAG8503428.1"/>
    <property type="molecule type" value="Genomic_DNA"/>
</dbReference>
<evidence type="ECO:0000313" key="1">
    <source>
        <dbReference type="EMBL" id="CAG8503428.1"/>
    </source>
</evidence>
<name>A0A9N8ZPQ4_9GLOM</name>